<dbReference type="EMBL" id="NHYE01005559">
    <property type="protein sequence ID" value="PPQ69895.1"/>
    <property type="molecule type" value="Genomic_DNA"/>
</dbReference>
<dbReference type="InterPro" id="IPR018843">
    <property type="entry name" value="Utp8_b-prop"/>
</dbReference>
<name>A0A409VUG1_9AGAR</name>
<organism evidence="2 3">
    <name type="scientific">Gymnopilus dilepis</name>
    <dbReference type="NCBI Taxonomy" id="231916"/>
    <lineage>
        <taxon>Eukaryota</taxon>
        <taxon>Fungi</taxon>
        <taxon>Dikarya</taxon>
        <taxon>Basidiomycota</taxon>
        <taxon>Agaricomycotina</taxon>
        <taxon>Agaricomycetes</taxon>
        <taxon>Agaricomycetidae</taxon>
        <taxon>Agaricales</taxon>
        <taxon>Agaricineae</taxon>
        <taxon>Hymenogastraceae</taxon>
        <taxon>Gymnopilus</taxon>
    </lineage>
</organism>
<dbReference type="Pfam" id="PF10395">
    <property type="entry name" value="Utp8_b_propeller"/>
    <property type="match status" value="1"/>
</dbReference>
<gene>
    <name evidence="2" type="ORF">CVT26_014158</name>
</gene>
<dbReference type="GO" id="GO:0005730">
    <property type="term" value="C:nucleolus"/>
    <property type="evidence" value="ECO:0007669"/>
    <property type="project" value="TreeGrafter"/>
</dbReference>
<dbReference type="AlphaFoldDB" id="A0A409VUG1"/>
<comment type="caution">
    <text evidence="2">The sequence shown here is derived from an EMBL/GenBank/DDBJ whole genome shotgun (WGS) entry which is preliminary data.</text>
</comment>
<dbReference type="InterPro" id="IPR011048">
    <property type="entry name" value="Haem_d1_sf"/>
</dbReference>
<evidence type="ECO:0000259" key="1">
    <source>
        <dbReference type="Pfam" id="PF10395"/>
    </source>
</evidence>
<dbReference type="OrthoDB" id="4349954at2759"/>
<keyword evidence="3" id="KW-1185">Reference proteome</keyword>
<dbReference type="GO" id="GO:0003723">
    <property type="term" value="F:RNA binding"/>
    <property type="evidence" value="ECO:0007669"/>
    <property type="project" value="TreeGrafter"/>
</dbReference>
<sequence length="792" mass="85587">MSNSNINDIFVLSSYTSSARGKAAAKYTPGVYASSSKSAKSSDGFVTVAVQADGVHVLDVSALHPVISHTLGPSTSFTCAPLTLPSSSKTSRTYAAISSSPELSLAEEAGRTIWMWQDDTSNSKQKEKRRNVIFSEGEKAYALYACEDLPERILAVSNTGSVTVMDANTLEVKATSDSNQSTVIHTSLFPASTCSFSSSSKGGALVMVSSGSSENTRLRIFAIDEADSISLTEENEISVDSEESISSVSCSRTGVLSILTTEGLWHSYQLTPELSSPPDQFSSPLQLSGFSFLSEPSKLSVSLLALTSSHVLLAAIASQEITLLLWDLQFSVLLASHTFSIPSALSSSSLHIRLVPGVDNATKSGSQVVGQAILVLSSVPSKEKSDGGKTVSILVVVPYTVAAMSTIAAAMGRGDAGKKWLHAREEKKLSADEKTRQKLLDTMQSAMQSGRPQTASAAFLKWAPKTDESAAEQLSYNFTKDVLRTVLGLPTESKSTSITASGSSYAPEVVRYLLERRVVCSSMLPPSIGLLGALRAKNDWATIELAFTTVLDLTESEIVECLLAVVRHSRSLASDPAPNSEDAMQVDSIAATPDSSVGIPPLISFLNLLASYPTSRGPLVVAFRKYMHDAEDLTAVLQVLDGWLARRVRMDERLLPSKKDLKKNEQGVWIVVGRKGDKDKTTDVPPLEKMSDILQVVLDACFLSLLQHPPSHKILRKLQEKLTPEISFSANVETLRGFLEPFAIAQEKAIKESLVSPEEREREKQKVDWRQRRKGMDVGADIGLYRLEELVL</sequence>
<accession>A0A409VUG1</accession>
<reference evidence="2 3" key="1">
    <citation type="journal article" date="2018" name="Evol. Lett.">
        <title>Horizontal gene cluster transfer increased hallucinogenic mushroom diversity.</title>
        <authorList>
            <person name="Reynolds H.T."/>
            <person name="Vijayakumar V."/>
            <person name="Gluck-Thaler E."/>
            <person name="Korotkin H.B."/>
            <person name="Matheny P.B."/>
            <person name="Slot J.C."/>
        </authorList>
    </citation>
    <scope>NUCLEOTIDE SEQUENCE [LARGE SCALE GENOMIC DNA]</scope>
    <source>
        <strain evidence="2 3">SRW20</strain>
    </source>
</reference>
<feature type="domain" description="Utp8 beta-propeller" evidence="1">
    <location>
        <begin position="68"/>
        <end position="341"/>
    </location>
</feature>
<dbReference type="PANTHER" id="PTHR15633:SF2">
    <property type="entry name" value="NUCLEOLAR PROTEIN 11"/>
    <property type="match status" value="1"/>
</dbReference>
<dbReference type="GO" id="GO:0030490">
    <property type="term" value="P:maturation of SSU-rRNA"/>
    <property type="evidence" value="ECO:0007669"/>
    <property type="project" value="InterPro"/>
</dbReference>
<evidence type="ECO:0000313" key="3">
    <source>
        <dbReference type="Proteomes" id="UP000284706"/>
    </source>
</evidence>
<dbReference type="Proteomes" id="UP000284706">
    <property type="component" value="Unassembled WGS sequence"/>
</dbReference>
<evidence type="ECO:0000313" key="2">
    <source>
        <dbReference type="EMBL" id="PPQ69895.1"/>
    </source>
</evidence>
<dbReference type="InterPro" id="IPR042859">
    <property type="entry name" value="NOL11"/>
</dbReference>
<dbReference type="PANTHER" id="PTHR15633">
    <property type="entry name" value="NUCLEOLAR PROTEIN 11"/>
    <property type="match status" value="1"/>
</dbReference>
<protein>
    <recommendedName>
        <fullName evidence="1">Utp8 beta-propeller domain-containing protein</fullName>
    </recommendedName>
</protein>
<dbReference type="InParanoid" id="A0A409VUG1"/>
<dbReference type="SUPFAM" id="SSF51004">
    <property type="entry name" value="C-terminal (heme d1) domain of cytochrome cd1-nitrite reductase"/>
    <property type="match status" value="1"/>
</dbReference>
<dbReference type="STRING" id="231916.A0A409VUG1"/>
<proteinExistence type="predicted"/>